<evidence type="ECO:0000313" key="2">
    <source>
        <dbReference type="EMBL" id="KAK9041700.1"/>
    </source>
</evidence>
<feature type="compositionally biased region" description="Basic and acidic residues" evidence="1">
    <location>
        <begin position="94"/>
        <end position="116"/>
    </location>
</feature>
<reference evidence="2 3" key="1">
    <citation type="journal article" date="2024" name="G3 (Bethesda)">
        <title>Genome assembly of Hibiscus sabdariffa L. provides insights into metabolisms of medicinal natural products.</title>
        <authorList>
            <person name="Kim T."/>
        </authorList>
    </citation>
    <scope>NUCLEOTIDE SEQUENCE [LARGE SCALE GENOMIC DNA]</scope>
    <source>
        <strain evidence="2">TK-2024</strain>
        <tissue evidence="2">Old leaves</tissue>
    </source>
</reference>
<evidence type="ECO:0000313" key="3">
    <source>
        <dbReference type="Proteomes" id="UP001396334"/>
    </source>
</evidence>
<name>A0ABR2TW30_9ROSI</name>
<dbReference type="EMBL" id="JBBPBN010000004">
    <property type="protein sequence ID" value="KAK9041700.1"/>
    <property type="molecule type" value="Genomic_DNA"/>
</dbReference>
<sequence length="139" mass="15715">MAQTHAHKQVHRTRLNTARPNWLKHGHHQVTQTLTLSRKARVPEHLDGSSDSTTTIRHGGAVTAMPTIWQRREHKNKTHNIINHIHHSQTAKLGGDRKHWLTHNNDGRGDGGARKSERVVARHLIDGEKQNDDGTAQFA</sequence>
<organism evidence="2 3">
    <name type="scientific">Hibiscus sabdariffa</name>
    <name type="common">roselle</name>
    <dbReference type="NCBI Taxonomy" id="183260"/>
    <lineage>
        <taxon>Eukaryota</taxon>
        <taxon>Viridiplantae</taxon>
        <taxon>Streptophyta</taxon>
        <taxon>Embryophyta</taxon>
        <taxon>Tracheophyta</taxon>
        <taxon>Spermatophyta</taxon>
        <taxon>Magnoliopsida</taxon>
        <taxon>eudicotyledons</taxon>
        <taxon>Gunneridae</taxon>
        <taxon>Pentapetalae</taxon>
        <taxon>rosids</taxon>
        <taxon>malvids</taxon>
        <taxon>Malvales</taxon>
        <taxon>Malvaceae</taxon>
        <taxon>Malvoideae</taxon>
        <taxon>Hibiscus</taxon>
    </lineage>
</organism>
<accession>A0ABR2TW30</accession>
<evidence type="ECO:0000256" key="1">
    <source>
        <dbReference type="SAM" id="MobiDB-lite"/>
    </source>
</evidence>
<keyword evidence="3" id="KW-1185">Reference proteome</keyword>
<proteinExistence type="predicted"/>
<protein>
    <submittedName>
        <fullName evidence="2">Uncharacterized protein</fullName>
    </submittedName>
</protein>
<feature type="region of interest" description="Disordered" evidence="1">
    <location>
        <begin position="89"/>
        <end position="116"/>
    </location>
</feature>
<comment type="caution">
    <text evidence="2">The sequence shown here is derived from an EMBL/GenBank/DDBJ whole genome shotgun (WGS) entry which is preliminary data.</text>
</comment>
<dbReference type="Proteomes" id="UP001396334">
    <property type="component" value="Unassembled WGS sequence"/>
</dbReference>
<gene>
    <name evidence="2" type="ORF">V6N11_016790</name>
</gene>